<comment type="similarity">
    <text evidence="1">Belongs to the PemK/MazF family.</text>
</comment>
<proteinExistence type="inferred from homology"/>
<name>A0A2A5IS67_BACPU</name>
<keyword evidence="2" id="KW-1277">Toxin-antitoxin system</keyword>
<dbReference type="Gene3D" id="2.30.30.110">
    <property type="match status" value="1"/>
</dbReference>
<dbReference type="SUPFAM" id="SSF50118">
    <property type="entry name" value="Cell growth inhibitor/plasmid maintenance toxic component"/>
    <property type="match status" value="1"/>
</dbReference>
<dbReference type="EMBL" id="NKHG01000105">
    <property type="protein sequence ID" value="PCK20170.1"/>
    <property type="molecule type" value="Genomic_DNA"/>
</dbReference>
<dbReference type="Proteomes" id="UP000228754">
    <property type="component" value="Unassembled WGS sequence"/>
</dbReference>
<protein>
    <recommendedName>
        <fullName evidence="5">Type II toxin-antitoxin system PemK/MazF family toxin</fullName>
    </recommendedName>
</protein>
<dbReference type="OrthoDB" id="2933518at2"/>
<dbReference type="InterPro" id="IPR003477">
    <property type="entry name" value="PemK-like"/>
</dbReference>
<evidence type="ECO:0008006" key="5">
    <source>
        <dbReference type="Google" id="ProtNLM"/>
    </source>
</evidence>
<accession>A0A2A5IS67</accession>
<organism evidence="3 4">
    <name type="scientific">Bacillus pumilus</name>
    <name type="common">Bacillus mesentericus</name>
    <dbReference type="NCBI Taxonomy" id="1408"/>
    <lineage>
        <taxon>Bacteria</taxon>
        <taxon>Bacillati</taxon>
        <taxon>Bacillota</taxon>
        <taxon>Bacilli</taxon>
        <taxon>Bacillales</taxon>
        <taxon>Bacillaceae</taxon>
        <taxon>Bacillus</taxon>
    </lineage>
</organism>
<evidence type="ECO:0000313" key="3">
    <source>
        <dbReference type="EMBL" id="PCK20170.1"/>
    </source>
</evidence>
<sequence>MMPTSKYQSREDLRDLREFNFGSVWKVDDRDISIPQVDKLSSRNTHQERWVVVISNNHENHHPLCPIVTIAPLSSRVDCRRKFDLLLNSATDNVKVDCLCQLKLSQPILKVDLFEHKGEISQEAKEELQILIEDFYGLTYEDE</sequence>
<reference evidence="3 4" key="1">
    <citation type="submission" date="2017-06" db="EMBL/GenBank/DDBJ databases">
        <title>Draft Genome Sequence of Bacillus sp Strain 36R Isolated from saline sediment at Atanasia, Sonora, Mexico.</title>
        <authorList>
            <person name="Sanchez Diaz R."/>
            <person name="Quiroz Macias M.E."/>
            <person name="Ibarra Gamez J.C."/>
            <person name="Enciso Ibarra J."/>
            <person name="Gomez Gil B."/>
            <person name="Galaviz Silva L."/>
        </authorList>
    </citation>
    <scope>NUCLEOTIDE SEQUENCE [LARGE SCALE GENOMIC DNA]</scope>
    <source>
        <strain evidence="3 4">36R_ATNSAL</strain>
    </source>
</reference>
<dbReference type="InterPro" id="IPR011067">
    <property type="entry name" value="Plasmid_toxin/cell-grow_inhib"/>
</dbReference>
<dbReference type="GO" id="GO:0003677">
    <property type="term" value="F:DNA binding"/>
    <property type="evidence" value="ECO:0007669"/>
    <property type="project" value="InterPro"/>
</dbReference>
<evidence type="ECO:0000313" key="4">
    <source>
        <dbReference type="Proteomes" id="UP000228754"/>
    </source>
</evidence>
<gene>
    <name evidence="3" type="ORF">CEY02_15025</name>
</gene>
<evidence type="ECO:0000256" key="1">
    <source>
        <dbReference type="ARBA" id="ARBA00007521"/>
    </source>
</evidence>
<dbReference type="Pfam" id="PF02452">
    <property type="entry name" value="PemK_toxin"/>
    <property type="match status" value="1"/>
</dbReference>
<evidence type="ECO:0000256" key="2">
    <source>
        <dbReference type="ARBA" id="ARBA00022649"/>
    </source>
</evidence>
<comment type="caution">
    <text evidence="3">The sequence shown here is derived from an EMBL/GenBank/DDBJ whole genome shotgun (WGS) entry which is preliminary data.</text>
</comment>
<dbReference type="AlphaFoldDB" id="A0A2A5IS67"/>